<reference evidence="3" key="1">
    <citation type="submission" date="2021-01" db="EMBL/GenBank/DDBJ databases">
        <authorList>
            <consortium name="Genoscope - CEA"/>
            <person name="William W."/>
        </authorList>
    </citation>
    <scope>NUCLEOTIDE SEQUENCE</scope>
</reference>
<dbReference type="AlphaFoldDB" id="A0A8S1UJE7"/>
<keyword evidence="1" id="KW-0472">Membrane</keyword>
<feature type="transmembrane region" description="Helical" evidence="1">
    <location>
        <begin position="208"/>
        <end position="229"/>
    </location>
</feature>
<dbReference type="InterPro" id="IPR051681">
    <property type="entry name" value="Ser/Thr_Kinases-Pseudokinases"/>
</dbReference>
<evidence type="ECO:0000256" key="1">
    <source>
        <dbReference type="SAM" id="Phobius"/>
    </source>
</evidence>
<dbReference type="InterPro" id="IPR000719">
    <property type="entry name" value="Prot_kinase_dom"/>
</dbReference>
<protein>
    <recommendedName>
        <fullName evidence="2">Protein kinase domain-containing protein</fullName>
    </recommendedName>
</protein>
<accession>A0A8S1UJE7</accession>
<evidence type="ECO:0000313" key="4">
    <source>
        <dbReference type="Proteomes" id="UP000683925"/>
    </source>
</evidence>
<dbReference type="PANTHER" id="PTHR44329">
    <property type="entry name" value="SERINE/THREONINE-PROTEIN KINASE TNNI3K-RELATED"/>
    <property type="match status" value="1"/>
</dbReference>
<dbReference type="CDD" id="cd00180">
    <property type="entry name" value="PKc"/>
    <property type="match status" value="1"/>
</dbReference>
<dbReference type="OMA" id="CFGVIRY"/>
<evidence type="ECO:0000313" key="3">
    <source>
        <dbReference type="EMBL" id="CAD8164293.1"/>
    </source>
</evidence>
<name>A0A8S1UJE7_PAROT</name>
<dbReference type="OrthoDB" id="301709at2759"/>
<feature type="transmembrane region" description="Helical" evidence="1">
    <location>
        <begin position="136"/>
        <end position="158"/>
    </location>
</feature>
<keyword evidence="1" id="KW-0812">Transmembrane</keyword>
<dbReference type="PROSITE" id="PS50011">
    <property type="entry name" value="PROTEIN_KINASE_DOM"/>
    <property type="match status" value="1"/>
</dbReference>
<dbReference type="Proteomes" id="UP000683925">
    <property type="component" value="Unassembled WGS sequence"/>
</dbReference>
<feature type="domain" description="Protein kinase" evidence="2">
    <location>
        <begin position="326"/>
        <end position="583"/>
    </location>
</feature>
<sequence length="1220" mass="142934">MRYADNGQSEFVLGIAFLVLGMIYTTIFCFGVIRYCKMGKKTKYLGKIFYLSIVLSCLAYMLNMALYLYDIFEQKADDYILSIEKQLLNTIYVPDGLFWIVYQSLFWTVVCLHYDSHLHIGQLDELPYNPNMLIHLMKDIFIIYGIAQLIVVLLYNFNYVKAEVLFYINIVINLSIPVQFIITSLYLQYKYSGSPFKSSKQENISNRLQKLIFYWTILRVIQIISNFLLMENLEMIRKFFSSELTQNQLLLYISLLIIDLLLANIFPFILALRQQTFSIFLGKKNTTMSTISEHPMRQEFLNNDSSVMERKQIQFDYNEVVKSIAGPQTKKQKPNGFGYILVCQIQQKSFGMRIIEFKQLQPYLIEQVKQEIEQVNSLNHQYLYHIHGFNIVDNKVVYLTKFYQYSLHNYLVQNQISVEEKIEILIQLLRGISYLHKQRFCHGSLTTENVMIKSNGRVKIIDFGLFGIKKYQSLLHSYTNKNGFTAPELLIQRGQIVSGSQEGDIYSVGMIMYEMFEKKVPFEGLQLQNIQDCLNKAVRPKIESKSLMDDIIRWCWQQDFEKRPKVDYGTIVVGSNIYETEFLDEIFIYYGNQTADTISFKDGLIISPKKLELPEYKINRSEQGEIIMAIIKEAMNLLEYSKLSDEGIINLFELQYVNQLKSYPSLRFQYMDKEQPSILMDVRKSYFTVHNCYQIIKTLNTEPSAYFKNKFVLLRYPEKKMIVQIKSVVVDQEFTYKGVSLEDYFKQKYQLKSKSSVYLETYNTQNIKKQFLIAEFCDLKIDYIEQDATAYCQQLEYWNKIINNSSSFIKFLNQYKLIIRNEQVEFKQQYLEPGNLVLNNQTKSIFQIVASRTSSEFEYYYTDFFLKSASTFTTSLTINKLIILVTREIIELKDNFNSFLEKFDLFIKSRQYKISQPQIYDINNNLNEILENYVTEDSYVLFVGDQKADFTLARTTLLLKAIPNQIIHLPIQDQEINRLLAMMTANLGSVPWSIKEINGQINNKKSAVLGIWKSDNSFSACLSINKYLNKYISSFGDLDQILTLLLSTYYATHKALANQIIIFAEEDYTDIMEQRIQGLTQLIKDQGLAESTQKPEIVMVQVKDASAERYFTYFERNFESYYCKNPQVGCIVPINEKQGRFSFHSQRGEQGCLQAQQLQISSSNRREIAQLYYHLIFLNFDLSSITYLPAPLHYAKKLSKHQLQSEQYKKAIEKGHLLFI</sequence>
<keyword evidence="4" id="KW-1185">Reference proteome</keyword>
<dbReference type="EMBL" id="CAJJDP010000044">
    <property type="protein sequence ID" value="CAD8164293.1"/>
    <property type="molecule type" value="Genomic_DNA"/>
</dbReference>
<feature type="transmembrane region" description="Helical" evidence="1">
    <location>
        <begin position="12"/>
        <end position="36"/>
    </location>
</feature>
<gene>
    <name evidence="3" type="ORF">POCTA_138.1.T0440284</name>
</gene>
<dbReference type="GO" id="GO:0005524">
    <property type="term" value="F:ATP binding"/>
    <property type="evidence" value="ECO:0007669"/>
    <property type="project" value="InterPro"/>
</dbReference>
<comment type="caution">
    <text evidence="3">The sequence shown here is derived from an EMBL/GenBank/DDBJ whole genome shotgun (WGS) entry which is preliminary data.</text>
</comment>
<feature type="transmembrane region" description="Helical" evidence="1">
    <location>
        <begin position="164"/>
        <end position="187"/>
    </location>
</feature>
<feature type="transmembrane region" description="Helical" evidence="1">
    <location>
        <begin position="48"/>
        <end position="69"/>
    </location>
</feature>
<keyword evidence="1" id="KW-1133">Transmembrane helix</keyword>
<feature type="transmembrane region" description="Helical" evidence="1">
    <location>
        <begin position="249"/>
        <end position="272"/>
    </location>
</feature>
<evidence type="ECO:0000259" key="2">
    <source>
        <dbReference type="PROSITE" id="PS50011"/>
    </source>
</evidence>
<proteinExistence type="predicted"/>
<dbReference type="Pfam" id="PF00069">
    <property type="entry name" value="Pkinase"/>
    <property type="match status" value="1"/>
</dbReference>
<dbReference type="GO" id="GO:0004674">
    <property type="term" value="F:protein serine/threonine kinase activity"/>
    <property type="evidence" value="ECO:0007669"/>
    <property type="project" value="TreeGrafter"/>
</dbReference>
<organism evidence="3 4">
    <name type="scientific">Paramecium octaurelia</name>
    <dbReference type="NCBI Taxonomy" id="43137"/>
    <lineage>
        <taxon>Eukaryota</taxon>
        <taxon>Sar</taxon>
        <taxon>Alveolata</taxon>
        <taxon>Ciliophora</taxon>
        <taxon>Intramacronucleata</taxon>
        <taxon>Oligohymenophorea</taxon>
        <taxon>Peniculida</taxon>
        <taxon>Parameciidae</taxon>
        <taxon>Paramecium</taxon>
    </lineage>
</organism>